<dbReference type="Pfam" id="PF00583">
    <property type="entry name" value="Acetyltransf_1"/>
    <property type="match status" value="1"/>
</dbReference>
<dbReference type="InterPro" id="IPR016181">
    <property type="entry name" value="Acyl_CoA_acyltransferase"/>
</dbReference>
<dbReference type="CDD" id="cd04301">
    <property type="entry name" value="NAT_SF"/>
    <property type="match status" value="1"/>
</dbReference>
<dbReference type="PANTHER" id="PTHR39173:SF1">
    <property type="entry name" value="ACETYLTRANSFERASE"/>
    <property type="match status" value="1"/>
</dbReference>
<dbReference type="EMBL" id="JBHLWN010000100">
    <property type="protein sequence ID" value="MFC0215602.1"/>
    <property type="molecule type" value="Genomic_DNA"/>
</dbReference>
<evidence type="ECO:0000259" key="1">
    <source>
        <dbReference type="PROSITE" id="PS51186"/>
    </source>
</evidence>
<name>A0ABV6DSH7_9BACL</name>
<reference evidence="2 3" key="1">
    <citation type="submission" date="2024-09" db="EMBL/GenBank/DDBJ databases">
        <authorList>
            <person name="Sun Q."/>
            <person name="Mori K."/>
        </authorList>
    </citation>
    <scope>NUCLEOTIDE SEQUENCE [LARGE SCALE GENOMIC DNA]</scope>
    <source>
        <strain evidence="2 3">CCM 7759</strain>
    </source>
</reference>
<dbReference type="PANTHER" id="PTHR39173">
    <property type="entry name" value="ACETYLTRANSFERASE"/>
    <property type="match status" value="1"/>
</dbReference>
<evidence type="ECO:0000313" key="2">
    <source>
        <dbReference type="EMBL" id="MFC0215602.1"/>
    </source>
</evidence>
<dbReference type="RefSeq" id="WP_377473056.1">
    <property type="nucleotide sequence ID" value="NZ_JBHLWN010000100.1"/>
</dbReference>
<dbReference type="Proteomes" id="UP001589776">
    <property type="component" value="Unassembled WGS sequence"/>
</dbReference>
<keyword evidence="3" id="KW-1185">Reference proteome</keyword>
<proteinExistence type="predicted"/>
<sequence>MNIELIELQGSEGEDVYEMIVEMGAGQNGFVNSLLSDTMDGFHALIKHNVQAAQGIGLAEGRVPQTVYVLYTDGKPVGYGKLRHCLNEKLRQHGGHIGYVIRPTARGQGYGAIILRELLRQAAAKNIPEVLLTCDESNTASRRIIEGHLGRLTGLHEGVCQYWITLRDTEEQE</sequence>
<accession>A0ABV6DSH7</accession>
<feature type="domain" description="N-acetyltransferase" evidence="1">
    <location>
        <begin position="18"/>
        <end position="167"/>
    </location>
</feature>
<organism evidence="2 3">
    <name type="scientific">Paenibacillus chartarius</name>
    <dbReference type="NCBI Taxonomy" id="747481"/>
    <lineage>
        <taxon>Bacteria</taxon>
        <taxon>Bacillati</taxon>
        <taxon>Bacillota</taxon>
        <taxon>Bacilli</taxon>
        <taxon>Bacillales</taxon>
        <taxon>Paenibacillaceae</taxon>
        <taxon>Paenibacillus</taxon>
    </lineage>
</organism>
<comment type="caution">
    <text evidence="2">The sequence shown here is derived from an EMBL/GenBank/DDBJ whole genome shotgun (WGS) entry which is preliminary data.</text>
</comment>
<gene>
    <name evidence="2" type="ORF">ACFFK0_24710</name>
</gene>
<dbReference type="SUPFAM" id="SSF55729">
    <property type="entry name" value="Acyl-CoA N-acyltransferases (Nat)"/>
    <property type="match status" value="1"/>
</dbReference>
<dbReference type="InterPro" id="IPR000182">
    <property type="entry name" value="GNAT_dom"/>
</dbReference>
<dbReference type="Gene3D" id="3.40.630.30">
    <property type="match status" value="1"/>
</dbReference>
<protein>
    <submittedName>
        <fullName evidence="2">GNAT family N-acetyltransferase</fullName>
    </submittedName>
</protein>
<evidence type="ECO:0000313" key="3">
    <source>
        <dbReference type="Proteomes" id="UP001589776"/>
    </source>
</evidence>
<dbReference type="PROSITE" id="PS51186">
    <property type="entry name" value="GNAT"/>
    <property type="match status" value="1"/>
</dbReference>